<evidence type="ECO:0000259" key="11">
    <source>
        <dbReference type="PROSITE" id="PS51671"/>
    </source>
</evidence>
<feature type="domain" description="ACT" evidence="11">
    <location>
        <begin position="207"/>
        <end position="285"/>
    </location>
</feature>
<evidence type="ECO:0000256" key="6">
    <source>
        <dbReference type="ARBA" id="ARBA00023222"/>
    </source>
</evidence>
<evidence type="ECO:0000259" key="10">
    <source>
        <dbReference type="PROSITE" id="PS51171"/>
    </source>
</evidence>
<sequence>MTEPAAPRQTETYSYLGPAGTFTEAALKQVPEAAGHDWRPVNNVGEALADVTSGRSIAAMIAIENSIEGGVSATQDALATVPGLRIVSEVLVPVNFLLVARPGTALADVRVVNAHPVAYAQSRGWLERHLPDHGHLPATSNVQAATSLFEPGSNADAAVAPPGIVDRLEVDVLAEDIGDNPNAVTRFVLVSRSRAIPPRTGADKTSLIVELPDDEPGSLLAMLEQFSTRGVNMSLLESRPIGDELGRYRFVVDLDGHVEDERVADALLGLRRFSPNVIFLGSYPRADRREVEYHSKYDDEIFIEARDWLRGILSGEPDV</sequence>
<keyword evidence="6" id="KW-0584">Phenylalanine biosynthesis</keyword>
<evidence type="ECO:0000256" key="7">
    <source>
        <dbReference type="ARBA" id="ARBA00023239"/>
    </source>
</evidence>
<dbReference type="Gene3D" id="3.30.70.260">
    <property type="match status" value="1"/>
</dbReference>
<evidence type="ECO:0000256" key="4">
    <source>
        <dbReference type="ARBA" id="ARBA00022605"/>
    </source>
</evidence>
<keyword evidence="5" id="KW-0057">Aromatic amino acid biosynthesis</keyword>
<dbReference type="InterPro" id="IPR045865">
    <property type="entry name" value="ACT-like_dom_sf"/>
</dbReference>
<dbReference type="InterPro" id="IPR008242">
    <property type="entry name" value="Chor_mutase/pphenate_deHydtase"/>
</dbReference>
<evidence type="ECO:0000256" key="8">
    <source>
        <dbReference type="ARBA" id="ARBA00047848"/>
    </source>
</evidence>
<accession>A0AAU7W811</accession>
<organism evidence="12">
    <name type="scientific">Agromyces sp. G08B096</name>
    <dbReference type="NCBI Taxonomy" id="3156399"/>
    <lineage>
        <taxon>Bacteria</taxon>
        <taxon>Bacillati</taxon>
        <taxon>Actinomycetota</taxon>
        <taxon>Actinomycetes</taxon>
        <taxon>Micrococcales</taxon>
        <taxon>Microbacteriaceae</taxon>
        <taxon>Agromyces</taxon>
    </lineage>
</organism>
<proteinExistence type="predicted"/>
<dbReference type="FunFam" id="3.30.70.260:FF:000012">
    <property type="entry name" value="Prephenate dehydratase"/>
    <property type="match status" value="1"/>
</dbReference>
<evidence type="ECO:0000256" key="9">
    <source>
        <dbReference type="PIRSR" id="PIRSR001500-2"/>
    </source>
</evidence>
<dbReference type="Pfam" id="PF01842">
    <property type="entry name" value="ACT"/>
    <property type="match status" value="1"/>
</dbReference>
<dbReference type="GO" id="GO:0004664">
    <property type="term" value="F:prephenate dehydratase activity"/>
    <property type="evidence" value="ECO:0007669"/>
    <property type="project" value="UniProtKB-EC"/>
</dbReference>
<evidence type="ECO:0000256" key="1">
    <source>
        <dbReference type="ARBA" id="ARBA00004741"/>
    </source>
</evidence>
<comment type="pathway">
    <text evidence="1">Amino-acid biosynthesis; L-phenylalanine biosynthesis; phenylpyruvate from prephenate: step 1/1.</text>
</comment>
<dbReference type="SUPFAM" id="SSF53850">
    <property type="entry name" value="Periplasmic binding protein-like II"/>
    <property type="match status" value="1"/>
</dbReference>
<dbReference type="SUPFAM" id="SSF55021">
    <property type="entry name" value="ACT-like"/>
    <property type="match status" value="1"/>
</dbReference>
<keyword evidence="7 12" id="KW-0456">Lyase</keyword>
<dbReference type="AlphaFoldDB" id="A0AAU7W811"/>
<dbReference type="Gene3D" id="3.40.190.10">
    <property type="entry name" value="Periplasmic binding protein-like II"/>
    <property type="match status" value="2"/>
</dbReference>
<comment type="catalytic activity">
    <reaction evidence="8">
        <text>prephenate + H(+) = 3-phenylpyruvate + CO2 + H2O</text>
        <dbReference type="Rhea" id="RHEA:21648"/>
        <dbReference type="ChEBI" id="CHEBI:15377"/>
        <dbReference type="ChEBI" id="CHEBI:15378"/>
        <dbReference type="ChEBI" id="CHEBI:16526"/>
        <dbReference type="ChEBI" id="CHEBI:18005"/>
        <dbReference type="ChEBI" id="CHEBI:29934"/>
        <dbReference type="EC" id="4.2.1.51"/>
    </reaction>
</comment>
<dbReference type="PROSITE" id="PS51171">
    <property type="entry name" value="PREPHENATE_DEHYDR_3"/>
    <property type="match status" value="1"/>
</dbReference>
<dbReference type="EC" id="4.2.1.51" evidence="2"/>
<dbReference type="InterPro" id="IPR002912">
    <property type="entry name" value="ACT_dom"/>
</dbReference>
<dbReference type="PROSITE" id="PS51671">
    <property type="entry name" value="ACT"/>
    <property type="match status" value="1"/>
</dbReference>
<dbReference type="RefSeq" id="WP_350348060.1">
    <property type="nucleotide sequence ID" value="NZ_CP158374.1"/>
</dbReference>
<dbReference type="EMBL" id="CP158374">
    <property type="protein sequence ID" value="XBX82039.1"/>
    <property type="molecule type" value="Genomic_DNA"/>
</dbReference>
<evidence type="ECO:0000313" key="12">
    <source>
        <dbReference type="EMBL" id="XBX82039.1"/>
    </source>
</evidence>
<dbReference type="Pfam" id="PF00800">
    <property type="entry name" value="PDT"/>
    <property type="match status" value="1"/>
</dbReference>
<dbReference type="PANTHER" id="PTHR21022">
    <property type="entry name" value="PREPHENATE DEHYDRATASE P PROTEIN"/>
    <property type="match status" value="1"/>
</dbReference>
<reference evidence="12" key="1">
    <citation type="submission" date="2024-05" db="EMBL/GenBank/DDBJ databases">
        <authorList>
            <person name="Yu L."/>
        </authorList>
    </citation>
    <scope>NUCLEOTIDE SEQUENCE</scope>
    <source>
        <strain evidence="12">G08B096</strain>
    </source>
</reference>
<protein>
    <recommendedName>
        <fullName evidence="3">Prephenate dehydratase</fullName>
        <ecNumber evidence="2">4.2.1.51</ecNumber>
    </recommendedName>
</protein>
<feature type="domain" description="Prephenate dehydratase" evidence="10">
    <location>
        <begin position="12"/>
        <end position="192"/>
    </location>
</feature>
<evidence type="ECO:0000256" key="2">
    <source>
        <dbReference type="ARBA" id="ARBA00013147"/>
    </source>
</evidence>
<dbReference type="PANTHER" id="PTHR21022:SF19">
    <property type="entry name" value="PREPHENATE DEHYDRATASE-RELATED"/>
    <property type="match status" value="1"/>
</dbReference>
<keyword evidence="4" id="KW-0028">Amino-acid biosynthesis</keyword>
<feature type="site" description="Essential for prephenate dehydratase activity" evidence="9">
    <location>
        <position position="185"/>
    </location>
</feature>
<evidence type="ECO:0000256" key="5">
    <source>
        <dbReference type="ARBA" id="ARBA00023141"/>
    </source>
</evidence>
<dbReference type="CDD" id="cd04905">
    <property type="entry name" value="ACT_CM-PDT"/>
    <property type="match status" value="1"/>
</dbReference>
<dbReference type="NCBIfam" id="NF008865">
    <property type="entry name" value="PRK11898.1"/>
    <property type="match status" value="1"/>
</dbReference>
<dbReference type="CDD" id="cd13632">
    <property type="entry name" value="PBP2_Aa-PDT_like"/>
    <property type="match status" value="1"/>
</dbReference>
<name>A0AAU7W811_9MICO</name>
<dbReference type="InterPro" id="IPR001086">
    <property type="entry name" value="Preph_deHydtase"/>
</dbReference>
<gene>
    <name evidence="12" type="primary">pheA</name>
    <name evidence="12" type="ORF">ABIQ69_15700</name>
</gene>
<dbReference type="PIRSF" id="PIRSF001500">
    <property type="entry name" value="Chor_mut_pdt_Ppr"/>
    <property type="match status" value="1"/>
</dbReference>
<dbReference type="GO" id="GO:0005737">
    <property type="term" value="C:cytoplasm"/>
    <property type="evidence" value="ECO:0007669"/>
    <property type="project" value="TreeGrafter"/>
</dbReference>
<evidence type="ECO:0000256" key="3">
    <source>
        <dbReference type="ARBA" id="ARBA00021872"/>
    </source>
</evidence>
<dbReference type="GO" id="GO:0009094">
    <property type="term" value="P:L-phenylalanine biosynthetic process"/>
    <property type="evidence" value="ECO:0007669"/>
    <property type="project" value="UniProtKB-KW"/>
</dbReference>